<name>A0A8H6ZAL9_9AGAR</name>
<evidence type="ECO:0000313" key="3">
    <source>
        <dbReference type="Proteomes" id="UP000623467"/>
    </source>
</evidence>
<gene>
    <name evidence="2" type="ORF">MSAN_00600400</name>
</gene>
<evidence type="ECO:0000256" key="1">
    <source>
        <dbReference type="SAM" id="MobiDB-lite"/>
    </source>
</evidence>
<proteinExistence type="predicted"/>
<feature type="compositionally biased region" description="Pro residues" evidence="1">
    <location>
        <begin position="35"/>
        <end position="45"/>
    </location>
</feature>
<feature type="region of interest" description="Disordered" evidence="1">
    <location>
        <begin position="1"/>
        <end position="55"/>
    </location>
</feature>
<dbReference type="EMBL" id="JACAZH010000003">
    <property type="protein sequence ID" value="KAF7373882.1"/>
    <property type="molecule type" value="Genomic_DNA"/>
</dbReference>
<comment type="caution">
    <text evidence="2">The sequence shown here is derived from an EMBL/GenBank/DDBJ whole genome shotgun (WGS) entry which is preliminary data.</text>
</comment>
<accession>A0A8H6ZAL9</accession>
<keyword evidence="3" id="KW-1185">Reference proteome</keyword>
<dbReference type="OrthoDB" id="3050604at2759"/>
<dbReference type="Proteomes" id="UP000623467">
    <property type="component" value="Unassembled WGS sequence"/>
</dbReference>
<reference evidence="2" key="1">
    <citation type="submission" date="2020-05" db="EMBL/GenBank/DDBJ databases">
        <title>Mycena genomes resolve the evolution of fungal bioluminescence.</title>
        <authorList>
            <person name="Tsai I.J."/>
        </authorList>
    </citation>
    <scope>NUCLEOTIDE SEQUENCE</scope>
    <source>
        <strain evidence="2">160909Yilan</strain>
    </source>
</reference>
<evidence type="ECO:0000313" key="2">
    <source>
        <dbReference type="EMBL" id="KAF7373882.1"/>
    </source>
</evidence>
<organism evidence="2 3">
    <name type="scientific">Mycena sanguinolenta</name>
    <dbReference type="NCBI Taxonomy" id="230812"/>
    <lineage>
        <taxon>Eukaryota</taxon>
        <taxon>Fungi</taxon>
        <taxon>Dikarya</taxon>
        <taxon>Basidiomycota</taxon>
        <taxon>Agaricomycotina</taxon>
        <taxon>Agaricomycetes</taxon>
        <taxon>Agaricomycetidae</taxon>
        <taxon>Agaricales</taxon>
        <taxon>Marasmiineae</taxon>
        <taxon>Mycenaceae</taxon>
        <taxon>Mycena</taxon>
    </lineage>
</organism>
<dbReference type="AlphaFoldDB" id="A0A8H6ZAL9"/>
<protein>
    <submittedName>
        <fullName evidence="2">Uncharacterized protein</fullName>
    </submittedName>
</protein>
<sequence length="193" mass="21209">MALSTKQILERSKRKRLDRQNAPPVPSTPSSLGFPPTPSSQPLPPLFDLNSTPGSLSTTPLSTALSIRGTSMTQLKNFGERELKRVKLGPSTESDFRTYLATTSKDERDTLQALWTLQVRDQLSKLTHDTVESWTPTSALEKAARRNIHCLLLLPNIQLYSGTLGDVILLAMRAVNAPDLPAPDSIHIDELVA</sequence>